<keyword evidence="1 4" id="KW-0378">Hydrolase</keyword>
<protein>
    <submittedName>
        <fullName evidence="6">Patatin family protein</fullName>
    </submittedName>
</protein>
<reference evidence="6" key="1">
    <citation type="journal article" date="2021" name="PeerJ">
        <title>Extensive microbial diversity within the chicken gut microbiome revealed by metagenomics and culture.</title>
        <authorList>
            <person name="Gilroy R."/>
            <person name="Ravi A."/>
            <person name="Getino M."/>
            <person name="Pursley I."/>
            <person name="Horton D.L."/>
            <person name="Alikhan N.F."/>
            <person name="Baker D."/>
            <person name="Gharbi K."/>
            <person name="Hall N."/>
            <person name="Watson M."/>
            <person name="Adriaenssens E.M."/>
            <person name="Foster-Nyarko E."/>
            <person name="Jarju S."/>
            <person name="Secka A."/>
            <person name="Antonio M."/>
            <person name="Oren A."/>
            <person name="Chaudhuri R.R."/>
            <person name="La Ragione R."/>
            <person name="Hildebrand F."/>
            <person name="Pallen M.J."/>
        </authorList>
    </citation>
    <scope>NUCLEOTIDE SEQUENCE</scope>
    <source>
        <strain evidence="6">CHK179-5677</strain>
    </source>
</reference>
<feature type="active site" description="Nucleophile" evidence="4">
    <location>
        <position position="38"/>
    </location>
</feature>
<dbReference type="CDD" id="cd07208">
    <property type="entry name" value="Pat_hypo_Ecoli_yjju_like"/>
    <property type="match status" value="1"/>
</dbReference>
<dbReference type="PROSITE" id="PS51635">
    <property type="entry name" value="PNPLA"/>
    <property type="match status" value="1"/>
</dbReference>
<comment type="caution">
    <text evidence="4">Lacks conserved residue(s) required for the propagation of feature annotation.</text>
</comment>
<evidence type="ECO:0000256" key="3">
    <source>
        <dbReference type="ARBA" id="ARBA00023098"/>
    </source>
</evidence>
<evidence type="ECO:0000256" key="2">
    <source>
        <dbReference type="ARBA" id="ARBA00022963"/>
    </source>
</evidence>
<dbReference type="Pfam" id="PF01734">
    <property type="entry name" value="Patatin"/>
    <property type="match status" value="1"/>
</dbReference>
<dbReference type="InterPro" id="IPR045943">
    <property type="entry name" value="DUF6363"/>
</dbReference>
<comment type="caution">
    <text evidence="6">The sequence shown here is derived from an EMBL/GenBank/DDBJ whole genome shotgun (WGS) entry which is preliminary data.</text>
</comment>
<feature type="short sequence motif" description="DGA/G" evidence="4">
    <location>
        <begin position="161"/>
        <end position="163"/>
    </location>
</feature>
<dbReference type="InterPro" id="IPR037483">
    <property type="entry name" value="YjjU-like"/>
</dbReference>
<dbReference type="InterPro" id="IPR016035">
    <property type="entry name" value="Acyl_Trfase/lysoPLipase"/>
</dbReference>
<feature type="short sequence motif" description="GXSXG" evidence="4">
    <location>
        <begin position="36"/>
        <end position="40"/>
    </location>
</feature>
<name>A0A921MNC7_9FIRM</name>
<proteinExistence type="predicted"/>
<dbReference type="InterPro" id="IPR050301">
    <property type="entry name" value="NTE"/>
</dbReference>
<dbReference type="GO" id="GO:0016787">
    <property type="term" value="F:hydrolase activity"/>
    <property type="evidence" value="ECO:0007669"/>
    <property type="project" value="UniProtKB-UniRule"/>
</dbReference>
<keyword evidence="2 4" id="KW-0442">Lipid degradation</keyword>
<accession>A0A921MNC7</accession>
<dbReference type="SUPFAM" id="SSF52151">
    <property type="entry name" value="FabD/lysophospholipase-like"/>
    <property type="match status" value="1"/>
</dbReference>
<keyword evidence="3 4" id="KW-0443">Lipid metabolism</keyword>
<reference evidence="6" key="2">
    <citation type="submission" date="2021-09" db="EMBL/GenBank/DDBJ databases">
        <authorList>
            <person name="Gilroy R."/>
        </authorList>
    </citation>
    <scope>NUCLEOTIDE SEQUENCE</scope>
    <source>
        <strain evidence="6">CHK179-5677</strain>
    </source>
</reference>
<dbReference type="Pfam" id="PF19890">
    <property type="entry name" value="DUF6363"/>
    <property type="match status" value="1"/>
</dbReference>
<evidence type="ECO:0000256" key="1">
    <source>
        <dbReference type="ARBA" id="ARBA00022801"/>
    </source>
</evidence>
<evidence type="ECO:0000256" key="4">
    <source>
        <dbReference type="PROSITE-ProRule" id="PRU01161"/>
    </source>
</evidence>
<sequence length="284" mass="32160">MKTGLVLEGGAFRTIFSSGACDGLLAGDIMPDYCVGVSAGIAYGVSYISKQSGRNLEILTRYANDKRYMGANNLFRPGNHRCYFGLKFTYDTIPNELIPFDYDTFAAFPGEVEAVVTNMDTGKAEYLTVPKRDNHFELLQATCALPFLFPVYHINGKPYMDGGTADAIPYDRAVEKGCDRIVVILTRERSYIRKTESLQPLIDRCYRKYPKFCDAMRRRADTYNACRGRLFRLEQEGKVLIIAPKCTKGFSRTERDVEKIKALYQDGYQQAVARQEEIRAFLKG</sequence>
<dbReference type="AlphaFoldDB" id="A0A921MNC7"/>
<dbReference type="GO" id="GO:0016042">
    <property type="term" value="P:lipid catabolic process"/>
    <property type="evidence" value="ECO:0007669"/>
    <property type="project" value="UniProtKB-UniRule"/>
</dbReference>
<dbReference type="EMBL" id="DYUC01000124">
    <property type="protein sequence ID" value="HJG87778.1"/>
    <property type="molecule type" value="Genomic_DNA"/>
</dbReference>
<dbReference type="RefSeq" id="WP_295369389.1">
    <property type="nucleotide sequence ID" value="NZ_DYUC01000124.1"/>
</dbReference>
<dbReference type="Gene3D" id="3.40.1090.10">
    <property type="entry name" value="Cytosolic phospholipase A2 catalytic domain"/>
    <property type="match status" value="1"/>
</dbReference>
<evidence type="ECO:0000313" key="7">
    <source>
        <dbReference type="Proteomes" id="UP000760668"/>
    </source>
</evidence>
<dbReference type="Proteomes" id="UP000760668">
    <property type="component" value="Unassembled WGS sequence"/>
</dbReference>
<dbReference type="PANTHER" id="PTHR14226:SF25">
    <property type="entry name" value="PHOSPHOESTERASE"/>
    <property type="match status" value="1"/>
</dbReference>
<dbReference type="InterPro" id="IPR002641">
    <property type="entry name" value="PNPLA_dom"/>
</dbReference>
<gene>
    <name evidence="6" type="ORF">K8V01_12305</name>
</gene>
<evidence type="ECO:0000259" key="5">
    <source>
        <dbReference type="PROSITE" id="PS51635"/>
    </source>
</evidence>
<feature type="active site" description="Proton acceptor" evidence="4">
    <location>
        <position position="161"/>
    </location>
</feature>
<dbReference type="PANTHER" id="PTHR14226">
    <property type="entry name" value="NEUROPATHY TARGET ESTERASE/SWISS CHEESE D.MELANOGASTER"/>
    <property type="match status" value="1"/>
</dbReference>
<feature type="domain" description="PNPLA" evidence="5">
    <location>
        <begin position="5"/>
        <end position="174"/>
    </location>
</feature>
<evidence type="ECO:0000313" key="6">
    <source>
        <dbReference type="EMBL" id="HJG87778.1"/>
    </source>
</evidence>
<organism evidence="6 7">
    <name type="scientific">Pseudoflavonifractor capillosus</name>
    <dbReference type="NCBI Taxonomy" id="106588"/>
    <lineage>
        <taxon>Bacteria</taxon>
        <taxon>Bacillati</taxon>
        <taxon>Bacillota</taxon>
        <taxon>Clostridia</taxon>
        <taxon>Eubacteriales</taxon>
        <taxon>Oscillospiraceae</taxon>
        <taxon>Pseudoflavonifractor</taxon>
    </lineage>
</organism>